<evidence type="ECO:0000256" key="5">
    <source>
        <dbReference type="ARBA" id="ARBA00022448"/>
    </source>
</evidence>
<evidence type="ECO:0000313" key="11">
    <source>
        <dbReference type="EMBL" id="SFD02764.1"/>
    </source>
</evidence>
<gene>
    <name evidence="10" type="primary">lolA</name>
    <name evidence="11" type="ORF">SAMN05660831_00511</name>
</gene>
<accession>A0A1I1NYK0</accession>
<dbReference type="Gene3D" id="2.50.20.10">
    <property type="entry name" value="Lipoprotein localisation LolA/LolB/LppX"/>
    <property type="match status" value="1"/>
</dbReference>
<evidence type="ECO:0000256" key="8">
    <source>
        <dbReference type="ARBA" id="ARBA00022927"/>
    </source>
</evidence>
<evidence type="ECO:0000313" key="12">
    <source>
        <dbReference type="Proteomes" id="UP000198611"/>
    </source>
</evidence>
<dbReference type="PANTHER" id="PTHR35869:SF1">
    <property type="entry name" value="OUTER-MEMBRANE LIPOPROTEIN CARRIER PROTEIN"/>
    <property type="match status" value="1"/>
</dbReference>
<evidence type="ECO:0000256" key="7">
    <source>
        <dbReference type="ARBA" id="ARBA00022764"/>
    </source>
</evidence>
<comment type="subunit">
    <text evidence="3 10">Monomer.</text>
</comment>
<keyword evidence="11" id="KW-0449">Lipoprotein</keyword>
<dbReference type="Proteomes" id="UP000198611">
    <property type="component" value="Unassembled WGS sequence"/>
</dbReference>
<dbReference type="GO" id="GO:0042597">
    <property type="term" value="C:periplasmic space"/>
    <property type="evidence" value="ECO:0007669"/>
    <property type="project" value="UniProtKB-SubCell"/>
</dbReference>
<feature type="chain" id="PRO_5011800968" description="Outer-membrane lipoprotein carrier protein" evidence="10">
    <location>
        <begin position="24"/>
        <end position="210"/>
    </location>
</feature>
<keyword evidence="9 10" id="KW-0143">Chaperone</keyword>
<proteinExistence type="inferred from homology"/>
<feature type="signal peptide" evidence="10">
    <location>
        <begin position="1"/>
        <end position="23"/>
    </location>
</feature>
<dbReference type="SUPFAM" id="SSF89392">
    <property type="entry name" value="Prokaryotic lipoproteins and lipoprotein localization factors"/>
    <property type="match status" value="1"/>
</dbReference>
<protein>
    <recommendedName>
        <fullName evidence="4 10">Outer-membrane lipoprotein carrier protein</fullName>
    </recommendedName>
</protein>
<comment type="subcellular location">
    <subcellularLocation>
        <location evidence="1 10">Periplasm</location>
    </subcellularLocation>
</comment>
<keyword evidence="12" id="KW-1185">Reference proteome</keyword>
<name>A0A1I1NYK0_9GAMM</name>
<keyword evidence="5 10" id="KW-0813">Transport</keyword>
<reference evidence="11 12" key="1">
    <citation type="submission" date="2016-10" db="EMBL/GenBank/DDBJ databases">
        <authorList>
            <person name="de Groot N.N."/>
        </authorList>
    </citation>
    <scope>NUCLEOTIDE SEQUENCE [LARGE SCALE GENOMIC DNA]</scope>
    <source>
        <strain evidence="11 12">HL3</strain>
    </source>
</reference>
<dbReference type="EMBL" id="FOMJ01000001">
    <property type="protein sequence ID" value="SFD02764.1"/>
    <property type="molecule type" value="Genomic_DNA"/>
</dbReference>
<dbReference type="GO" id="GO:0044874">
    <property type="term" value="P:lipoprotein localization to outer membrane"/>
    <property type="evidence" value="ECO:0007669"/>
    <property type="project" value="UniProtKB-UniRule"/>
</dbReference>
<evidence type="ECO:0000256" key="3">
    <source>
        <dbReference type="ARBA" id="ARBA00011245"/>
    </source>
</evidence>
<organism evidence="11 12">
    <name type="scientific">Thiohalospira halophila DSM 15071</name>
    <dbReference type="NCBI Taxonomy" id="1123397"/>
    <lineage>
        <taxon>Bacteria</taxon>
        <taxon>Pseudomonadati</taxon>
        <taxon>Pseudomonadota</taxon>
        <taxon>Gammaproteobacteria</taxon>
        <taxon>Thiohalospirales</taxon>
        <taxon>Thiohalospiraceae</taxon>
        <taxon>Thiohalospira</taxon>
    </lineage>
</organism>
<dbReference type="InterPro" id="IPR018323">
    <property type="entry name" value="OM_lipoprot_carrier_LolA_Pbac"/>
</dbReference>
<dbReference type="OrthoDB" id="9787361at2"/>
<comment type="function">
    <text evidence="10">Participates in the translocation of lipoproteins from the inner membrane to the outer membrane. Only forms a complex with a lipoprotein if the residue after the N-terminal Cys is not an aspartate (The Asp acts as a targeting signal to indicate that the lipoprotein should stay in the inner membrane).</text>
</comment>
<evidence type="ECO:0000256" key="2">
    <source>
        <dbReference type="ARBA" id="ARBA00007615"/>
    </source>
</evidence>
<dbReference type="InterPro" id="IPR029046">
    <property type="entry name" value="LolA/LolB/LppX"/>
</dbReference>
<dbReference type="RefSeq" id="WP_093427161.1">
    <property type="nucleotide sequence ID" value="NZ_FOMJ01000001.1"/>
</dbReference>
<dbReference type="AlphaFoldDB" id="A0A1I1NYK0"/>
<keyword evidence="6 10" id="KW-0732">Signal</keyword>
<evidence type="ECO:0000256" key="9">
    <source>
        <dbReference type="ARBA" id="ARBA00023186"/>
    </source>
</evidence>
<dbReference type="Pfam" id="PF03548">
    <property type="entry name" value="LolA"/>
    <property type="match status" value="1"/>
</dbReference>
<evidence type="ECO:0000256" key="6">
    <source>
        <dbReference type="ARBA" id="ARBA00022729"/>
    </source>
</evidence>
<comment type="similarity">
    <text evidence="2 10">Belongs to the LolA family.</text>
</comment>
<dbReference type="HAMAP" id="MF_00240">
    <property type="entry name" value="LolA"/>
    <property type="match status" value="1"/>
</dbReference>
<evidence type="ECO:0000256" key="1">
    <source>
        <dbReference type="ARBA" id="ARBA00004418"/>
    </source>
</evidence>
<keyword evidence="8 10" id="KW-0653">Protein transport</keyword>
<dbReference type="InterPro" id="IPR004564">
    <property type="entry name" value="OM_lipoprot_carrier_LolA-like"/>
</dbReference>
<dbReference type="GO" id="GO:0042953">
    <property type="term" value="P:lipoprotein transport"/>
    <property type="evidence" value="ECO:0007669"/>
    <property type="project" value="InterPro"/>
</dbReference>
<dbReference type="PANTHER" id="PTHR35869">
    <property type="entry name" value="OUTER-MEMBRANE LIPOPROTEIN CARRIER PROTEIN"/>
    <property type="match status" value="1"/>
</dbReference>
<dbReference type="NCBIfam" id="TIGR00547">
    <property type="entry name" value="lolA"/>
    <property type="match status" value="1"/>
</dbReference>
<dbReference type="CDD" id="cd16325">
    <property type="entry name" value="LolA"/>
    <property type="match status" value="1"/>
</dbReference>
<keyword evidence="7 10" id="KW-0574">Periplasm</keyword>
<evidence type="ECO:0000256" key="4">
    <source>
        <dbReference type="ARBA" id="ARBA00014035"/>
    </source>
</evidence>
<sequence precursor="true">MSRWFSRWSATLLALIVSLPAAADSARERLTRFYDQVETMRADFEQVRLREGSETGRRHAGEVVIHRPGRFRFEYIEPYEQLYVSDGGRVWSWDPGLEQVIVQDVTAILGNTPAALLAGNEPLEETFRIAEVGGTDGERWVELRPREDAENFEQVRLTFGPEHIRALEIVDGTGQTSRMTFSRVAYGIAVDEGRFHFEPPEGADVVDETD</sequence>
<dbReference type="STRING" id="1123397.SAMN05660831_00511"/>
<evidence type="ECO:0000256" key="10">
    <source>
        <dbReference type="HAMAP-Rule" id="MF_00240"/>
    </source>
</evidence>